<dbReference type="PANTHER" id="PTHR12126:SF11">
    <property type="entry name" value="NADH DEHYDROGENASE [UBIQUINONE] 1 ALPHA SUBCOMPLEX SUBUNIT 9, MITOCHONDRIAL"/>
    <property type="match status" value="1"/>
</dbReference>
<feature type="domain" description="NAD(P)-binding" evidence="1">
    <location>
        <begin position="12"/>
        <end position="151"/>
    </location>
</feature>
<name>A0A7Y6A1U7_9CELL</name>
<dbReference type="InterPro" id="IPR036291">
    <property type="entry name" value="NAD(P)-bd_dom_sf"/>
</dbReference>
<evidence type="ECO:0000259" key="1">
    <source>
        <dbReference type="Pfam" id="PF13460"/>
    </source>
</evidence>
<evidence type="ECO:0000313" key="3">
    <source>
        <dbReference type="Proteomes" id="UP000565724"/>
    </source>
</evidence>
<sequence>MADDERPVLVTGGTGTLGRALVHTLLDAGRPVRVLSRRDRSPAAPAAVEWVVGDLLTGVGLRPALDGVTAVVHCASDPRKPDDDLDAAVQLLLAARAAHVPHLVYVSIVGVDRVPFAYYKAKHRVEEIVEDGDVPWTILRATQFHDFVATLLDYLSRGPVALAPAGMDDQPVAVREVAARLAELVDAGPSGRADDLGGPQVLSTTELMRTYLAATGRRRPVCTVPFPGPLRAFRSGAHLAPEHAVGQQTFAEWLRTRSTR</sequence>
<dbReference type="Pfam" id="PF13460">
    <property type="entry name" value="NAD_binding_10"/>
    <property type="match status" value="1"/>
</dbReference>
<dbReference type="RefSeq" id="WP_175346996.1">
    <property type="nucleotide sequence ID" value="NZ_JABMCI010000060.1"/>
</dbReference>
<keyword evidence="3" id="KW-1185">Reference proteome</keyword>
<dbReference type="InterPro" id="IPR016040">
    <property type="entry name" value="NAD(P)-bd_dom"/>
</dbReference>
<gene>
    <name evidence="2" type="ORF">HP550_07620</name>
</gene>
<reference evidence="2 3" key="1">
    <citation type="submission" date="2020-05" db="EMBL/GenBank/DDBJ databases">
        <title>Genome Sequencing of Type Strains.</title>
        <authorList>
            <person name="Lemaire J.F."/>
            <person name="Inderbitzin P."/>
            <person name="Gregorio O.A."/>
            <person name="Collins S.B."/>
            <person name="Wespe N."/>
            <person name="Knight-Connoni V."/>
        </authorList>
    </citation>
    <scope>NUCLEOTIDE SEQUENCE [LARGE SCALE GENOMIC DNA]</scope>
    <source>
        <strain evidence="2 3">ATCC 25174</strain>
    </source>
</reference>
<dbReference type="GO" id="GO:0044877">
    <property type="term" value="F:protein-containing complex binding"/>
    <property type="evidence" value="ECO:0007669"/>
    <property type="project" value="TreeGrafter"/>
</dbReference>
<dbReference type="Proteomes" id="UP000565724">
    <property type="component" value="Unassembled WGS sequence"/>
</dbReference>
<accession>A0A7Y6A1U7</accession>
<dbReference type="Gene3D" id="3.40.50.720">
    <property type="entry name" value="NAD(P)-binding Rossmann-like Domain"/>
    <property type="match status" value="1"/>
</dbReference>
<dbReference type="InterPro" id="IPR051207">
    <property type="entry name" value="ComplexI_NDUFA9_subunit"/>
</dbReference>
<dbReference type="PANTHER" id="PTHR12126">
    <property type="entry name" value="NADH-UBIQUINONE OXIDOREDUCTASE 39 KDA SUBUNIT-RELATED"/>
    <property type="match status" value="1"/>
</dbReference>
<dbReference type="AlphaFoldDB" id="A0A7Y6A1U7"/>
<dbReference type="EMBL" id="JABMCI010000060">
    <property type="protein sequence ID" value="NUU17117.1"/>
    <property type="molecule type" value="Genomic_DNA"/>
</dbReference>
<evidence type="ECO:0000313" key="2">
    <source>
        <dbReference type="EMBL" id="NUU17117.1"/>
    </source>
</evidence>
<protein>
    <submittedName>
        <fullName evidence="2">NAD(P)H-binding protein</fullName>
    </submittedName>
</protein>
<comment type="caution">
    <text evidence="2">The sequence shown here is derived from an EMBL/GenBank/DDBJ whole genome shotgun (WGS) entry which is preliminary data.</text>
</comment>
<organism evidence="2 3">
    <name type="scientific">Cellulomonas humilata</name>
    <dbReference type="NCBI Taxonomy" id="144055"/>
    <lineage>
        <taxon>Bacteria</taxon>
        <taxon>Bacillati</taxon>
        <taxon>Actinomycetota</taxon>
        <taxon>Actinomycetes</taxon>
        <taxon>Micrococcales</taxon>
        <taxon>Cellulomonadaceae</taxon>
        <taxon>Cellulomonas</taxon>
    </lineage>
</organism>
<dbReference type="SUPFAM" id="SSF51735">
    <property type="entry name" value="NAD(P)-binding Rossmann-fold domains"/>
    <property type="match status" value="1"/>
</dbReference>
<proteinExistence type="predicted"/>